<evidence type="ECO:0000313" key="1">
    <source>
        <dbReference type="EMBL" id="AGI11898.1"/>
    </source>
</evidence>
<reference evidence="1 2" key="1">
    <citation type="journal article" date="2014" name="PLoS ONE">
        <title>Novel Giant Siphovirus from Bacillus anthracis Features Unusual Genome Characteristics.</title>
        <authorList>
            <person name="Ganz H.H."/>
            <person name="Law C."/>
            <person name="Schmuki M."/>
            <person name="Eichenseher F."/>
            <person name="Calendar R."/>
            <person name="Loessner M.J."/>
            <person name="Getz W.M."/>
            <person name="Korlach J."/>
            <person name="Beyer W."/>
            <person name="Klumpp J."/>
        </authorList>
    </citation>
    <scope>NUCLEOTIDE SEQUENCE [LARGE SCALE GENOMIC DNA]</scope>
</reference>
<organism evidence="1 2">
    <name type="scientific">Bacillus phage vB_BanS-Tsamsa</name>
    <dbReference type="NCBI Taxonomy" id="1308863"/>
    <lineage>
        <taxon>Viruses</taxon>
        <taxon>Duplodnaviria</taxon>
        <taxon>Heunggongvirae</taxon>
        <taxon>Uroviricota</taxon>
        <taxon>Caudoviricetes</taxon>
        <taxon>Joanripponvirinae</taxon>
        <taxon>Tsamsavirus</taxon>
        <taxon>Tsamsavirus tsamsa</taxon>
    </lineage>
</organism>
<protein>
    <submittedName>
        <fullName evidence="1">Uncharacterized protein</fullName>
    </submittedName>
</protein>
<name>U5J9J5_9CAUD</name>
<proteinExistence type="predicted"/>
<dbReference type="EMBL" id="KC481682">
    <property type="protein sequence ID" value="AGI11898.1"/>
    <property type="molecule type" value="Genomic_DNA"/>
</dbReference>
<dbReference type="GeneID" id="17825175"/>
<dbReference type="RefSeq" id="YP_008873287.1">
    <property type="nucleotide sequence ID" value="NC_023007.1"/>
</dbReference>
<evidence type="ECO:0000313" key="2">
    <source>
        <dbReference type="Proteomes" id="UP000017661"/>
    </source>
</evidence>
<dbReference type="KEGG" id="vg:17825175"/>
<accession>U5J9J5</accession>
<keyword evidence="2" id="KW-1185">Reference proteome</keyword>
<dbReference type="Proteomes" id="UP000017661">
    <property type="component" value="Segment"/>
</dbReference>
<sequence>MGKFQEIQRKSGLVVTEIRKFYDMNNNRNYRGLKIYGAWDDTIALRFNDVNKEDFEGGLIKHLKSSNIAEIDWTYGEYGEIVIYIEG</sequence>